<dbReference type="SUPFAM" id="SSF52821">
    <property type="entry name" value="Rhodanese/Cell cycle control phosphatase"/>
    <property type="match status" value="1"/>
</dbReference>
<feature type="domain" description="Rhodanese" evidence="1">
    <location>
        <begin position="28"/>
        <end position="124"/>
    </location>
</feature>
<dbReference type="InterPro" id="IPR001763">
    <property type="entry name" value="Rhodanese-like_dom"/>
</dbReference>
<dbReference type="EMBL" id="NZEX01000041">
    <property type="protein sequence ID" value="MAH62620.1"/>
    <property type="molecule type" value="Genomic_DNA"/>
</dbReference>
<dbReference type="PANTHER" id="PTHR44086">
    <property type="entry name" value="THIOSULFATE SULFURTRANSFERASE RDL2, MITOCHONDRIAL-RELATED"/>
    <property type="match status" value="1"/>
</dbReference>
<dbReference type="InterPro" id="IPR036873">
    <property type="entry name" value="Rhodanese-like_dom_sf"/>
</dbReference>
<dbReference type="SMART" id="SM00450">
    <property type="entry name" value="RHOD"/>
    <property type="match status" value="1"/>
</dbReference>
<dbReference type="Gene3D" id="3.40.250.10">
    <property type="entry name" value="Rhodanese-like domain"/>
    <property type="match status" value="1"/>
</dbReference>
<sequence length="124" mass="12915">MKTAESALAAANAVVPKISVADGIQKHADGNSVFIDVRDGLEIQETGTIQGALKIPRGFIEFAADSSTPHHEEKLRKDADIVLVCGVGGMAALTGHTLVEMGFKNVCNVGGFPDWEKNGGPVGT</sequence>
<proteinExistence type="predicted"/>
<dbReference type="Pfam" id="PF00581">
    <property type="entry name" value="Rhodanese"/>
    <property type="match status" value="1"/>
</dbReference>
<dbReference type="Proteomes" id="UP000226525">
    <property type="component" value="Unassembled WGS sequence"/>
</dbReference>
<accession>A0A2D6YHI7</accession>
<evidence type="ECO:0000313" key="3">
    <source>
        <dbReference type="Proteomes" id="UP000226525"/>
    </source>
</evidence>
<gene>
    <name evidence="2" type="ORF">CMN54_04060</name>
</gene>
<evidence type="ECO:0000259" key="1">
    <source>
        <dbReference type="PROSITE" id="PS50206"/>
    </source>
</evidence>
<comment type="caution">
    <text evidence="2">The sequence shown here is derived from an EMBL/GenBank/DDBJ whole genome shotgun (WGS) entry which is preliminary data.</text>
</comment>
<name>A0A2D6YHI7_9DELT</name>
<dbReference type="GO" id="GO:0004792">
    <property type="term" value="F:thiosulfate-cyanide sulfurtransferase activity"/>
    <property type="evidence" value="ECO:0007669"/>
    <property type="project" value="TreeGrafter"/>
</dbReference>
<dbReference type="AlphaFoldDB" id="A0A2D6YHI7"/>
<evidence type="ECO:0000313" key="2">
    <source>
        <dbReference type="EMBL" id="MAH62620.1"/>
    </source>
</evidence>
<dbReference type="PANTHER" id="PTHR44086:SF10">
    <property type="entry name" value="THIOSULFATE SULFURTRANSFERASE_RHODANESE-LIKE DOMAIN-CONTAINING PROTEIN 3"/>
    <property type="match status" value="1"/>
</dbReference>
<organism evidence="2 3">
    <name type="scientific">SAR324 cluster bacterium</name>
    <dbReference type="NCBI Taxonomy" id="2024889"/>
    <lineage>
        <taxon>Bacteria</taxon>
        <taxon>Deltaproteobacteria</taxon>
        <taxon>SAR324 cluster</taxon>
    </lineage>
</organism>
<dbReference type="PROSITE" id="PS50206">
    <property type="entry name" value="RHODANESE_3"/>
    <property type="match status" value="1"/>
</dbReference>
<reference evidence="3" key="1">
    <citation type="submission" date="2017-09" db="EMBL/GenBank/DDBJ databases">
        <title>The Reconstruction of 2,631 Draft Metagenome-Assembled Genomes from the Global Oceans.</title>
        <authorList>
            <person name="Tully B.J."/>
            <person name="Graham E.D."/>
            <person name="Heidelberg J.F."/>
        </authorList>
    </citation>
    <scope>NUCLEOTIDE SEQUENCE [LARGE SCALE GENOMIC DNA]</scope>
</reference>
<protein>
    <submittedName>
        <fullName evidence="2">Rhodanese</fullName>
    </submittedName>
</protein>